<evidence type="ECO:0000313" key="4">
    <source>
        <dbReference type="Proteomes" id="UP000256913"/>
    </source>
</evidence>
<dbReference type="EMBL" id="QUMQ01000001">
    <property type="protein sequence ID" value="REG01877.1"/>
    <property type="molecule type" value="Genomic_DNA"/>
</dbReference>
<dbReference type="RefSeq" id="WP_147315786.1">
    <property type="nucleotide sequence ID" value="NZ_BONB01000032.1"/>
</dbReference>
<dbReference type="Proteomes" id="UP000256913">
    <property type="component" value="Unassembled WGS sequence"/>
</dbReference>
<evidence type="ECO:0000256" key="2">
    <source>
        <dbReference type="SAM" id="Phobius"/>
    </source>
</evidence>
<proteinExistence type="predicted"/>
<sequence length="269" mass="28803">MTSTGDESEAEPTDPDNGWGALSSAFDEQPPPPGRSRTGVIAGVIVGVLVLGAAAGVAGTAFVLRSDDTSASASGPTSPPATGGRSATAKPTPTEEPPQEGPQASAYPAEEIHDLNRVCDEDVYYPQSPKRAGKAPHPIVLLTSDNPGLRSQDGTYYLDEGTSSKAEQTWAADHPKKVQLVACLDRVSTGSKIRTCKFDDPKPDTLTLFRSSWRLRVYEVATRRRLLDKRMTGDDQACPFVTLYGPDKKIYAKVSDRAAIRALRGFVNK</sequence>
<feature type="compositionally biased region" description="Low complexity" evidence="1">
    <location>
        <begin position="69"/>
        <end position="92"/>
    </location>
</feature>
<dbReference type="OrthoDB" id="3294796at2"/>
<keyword evidence="2" id="KW-1133">Transmembrane helix</keyword>
<gene>
    <name evidence="3" type="ORF">DFJ67_7966</name>
</gene>
<name>A0A3D9ZXF4_9ACTN</name>
<evidence type="ECO:0000313" key="3">
    <source>
        <dbReference type="EMBL" id="REG01877.1"/>
    </source>
</evidence>
<feature type="transmembrane region" description="Helical" evidence="2">
    <location>
        <begin position="40"/>
        <end position="64"/>
    </location>
</feature>
<reference evidence="3 4" key="1">
    <citation type="submission" date="2018-08" db="EMBL/GenBank/DDBJ databases">
        <title>Sequencing the genomes of 1000 actinobacteria strains.</title>
        <authorList>
            <person name="Klenk H.-P."/>
        </authorList>
    </citation>
    <scope>NUCLEOTIDE SEQUENCE [LARGE SCALE GENOMIC DNA]</scope>
    <source>
        <strain evidence="3 4">DSM 44099</strain>
    </source>
</reference>
<comment type="caution">
    <text evidence="3">The sequence shown here is derived from an EMBL/GenBank/DDBJ whole genome shotgun (WGS) entry which is preliminary data.</text>
</comment>
<feature type="compositionally biased region" description="Acidic residues" evidence="1">
    <location>
        <begin position="1"/>
        <end position="14"/>
    </location>
</feature>
<protein>
    <submittedName>
        <fullName evidence="3">Uncharacterized protein</fullName>
    </submittedName>
</protein>
<keyword evidence="2" id="KW-0472">Membrane</keyword>
<organism evidence="3 4">
    <name type="scientific">Asanoa ferruginea</name>
    <dbReference type="NCBI Taxonomy" id="53367"/>
    <lineage>
        <taxon>Bacteria</taxon>
        <taxon>Bacillati</taxon>
        <taxon>Actinomycetota</taxon>
        <taxon>Actinomycetes</taxon>
        <taxon>Micromonosporales</taxon>
        <taxon>Micromonosporaceae</taxon>
        <taxon>Asanoa</taxon>
    </lineage>
</organism>
<accession>A0A3D9ZXF4</accession>
<dbReference type="AlphaFoldDB" id="A0A3D9ZXF4"/>
<keyword evidence="4" id="KW-1185">Reference proteome</keyword>
<evidence type="ECO:0000256" key="1">
    <source>
        <dbReference type="SAM" id="MobiDB-lite"/>
    </source>
</evidence>
<feature type="region of interest" description="Disordered" evidence="1">
    <location>
        <begin position="68"/>
        <end position="106"/>
    </location>
</feature>
<feature type="region of interest" description="Disordered" evidence="1">
    <location>
        <begin position="1"/>
        <end position="38"/>
    </location>
</feature>
<keyword evidence="2" id="KW-0812">Transmembrane</keyword>